<dbReference type="EMBL" id="CM042888">
    <property type="protein sequence ID" value="KAI4325637.1"/>
    <property type="molecule type" value="Genomic_DNA"/>
</dbReference>
<protein>
    <submittedName>
        <fullName evidence="1">Uncharacterized protein</fullName>
    </submittedName>
</protein>
<gene>
    <name evidence="1" type="ORF">MLD38_031019</name>
</gene>
<dbReference type="Proteomes" id="UP001057402">
    <property type="component" value="Chromosome 9"/>
</dbReference>
<reference evidence="2" key="1">
    <citation type="journal article" date="2023" name="Front. Plant Sci.">
        <title>Chromosomal-level genome assembly of Melastoma candidum provides insights into trichome evolution.</title>
        <authorList>
            <person name="Zhong Y."/>
            <person name="Wu W."/>
            <person name="Sun C."/>
            <person name="Zou P."/>
            <person name="Liu Y."/>
            <person name="Dai S."/>
            <person name="Zhou R."/>
        </authorList>
    </citation>
    <scope>NUCLEOTIDE SEQUENCE [LARGE SCALE GENOMIC DNA]</scope>
</reference>
<keyword evidence="2" id="KW-1185">Reference proteome</keyword>
<proteinExistence type="predicted"/>
<evidence type="ECO:0000313" key="2">
    <source>
        <dbReference type="Proteomes" id="UP001057402"/>
    </source>
</evidence>
<name>A0ACB9MPZ7_9MYRT</name>
<comment type="caution">
    <text evidence="1">The sequence shown here is derived from an EMBL/GenBank/DDBJ whole genome shotgun (WGS) entry which is preliminary data.</text>
</comment>
<accession>A0ACB9MPZ7</accession>
<evidence type="ECO:0000313" key="1">
    <source>
        <dbReference type="EMBL" id="KAI4325637.1"/>
    </source>
</evidence>
<sequence>MVDAWCGDCKQAGDTVCSDCGLVPRVAYLHQQVQRQRPRVGCPHQSLLIDGGLSRIITTGELLTSSLGR</sequence>
<organism evidence="1 2">
    <name type="scientific">Melastoma candidum</name>
    <dbReference type="NCBI Taxonomy" id="119954"/>
    <lineage>
        <taxon>Eukaryota</taxon>
        <taxon>Viridiplantae</taxon>
        <taxon>Streptophyta</taxon>
        <taxon>Embryophyta</taxon>
        <taxon>Tracheophyta</taxon>
        <taxon>Spermatophyta</taxon>
        <taxon>Magnoliopsida</taxon>
        <taxon>eudicotyledons</taxon>
        <taxon>Gunneridae</taxon>
        <taxon>Pentapetalae</taxon>
        <taxon>rosids</taxon>
        <taxon>malvids</taxon>
        <taxon>Myrtales</taxon>
        <taxon>Melastomataceae</taxon>
        <taxon>Melastomatoideae</taxon>
        <taxon>Melastomateae</taxon>
        <taxon>Melastoma</taxon>
    </lineage>
</organism>